<reference evidence="6" key="1">
    <citation type="submission" date="2023-01" db="EMBL/GenBank/DDBJ databases">
        <title>Metagenome sequencing of chrysophaentin producing Chrysophaeum taylorii.</title>
        <authorList>
            <person name="Davison J."/>
            <person name="Bewley C."/>
        </authorList>
    </citation>
    <scope>NUCLEOTIDE SEQUENCE</scope>
    <source>
        <strain evidence="6">NIES-1699</strain>
    </source>
</reference>
<comment type="caution">
    <text evidence="6">The sequence shown here is derived from an EMBL/GenBank/DDBJ whole genome shotgun (WGS) entry which is preliminary data.</text>
</comment>
<evidence type="ECO:0000313" key="6">
    <source>
        <dbReference type="EMBL" id="KAJ8603426.1"/>
    </source>
</evidence>
<evidence type="ECO:0000259" key="5">
    <source>
        <dbReference type="PROSITE" id="PS50016"/>
    </source>
</evidence>
<dbReference type="EMBL" id="JAQMWT010000351">
    <property type="protein sequence ID" value="KAJ8603426.1"/>
    <property type="molecule type" value="Genomic_DNA"/>
</dbReference>
<proteinExistence type="predicted"/>
<dbReference type="Pfam" id="PF00628">
    <property type="entry name" value="PHD"/>
    <property type="match status" value="1"/>
</dbReference>
<dbReference type="InterPro" id="IPR036770">
    <property type="entry name" value="Ankyrin_rpt-contain_sf"/>
</dbReference>
<dbReference type="InterPro" id="IPR011011">
    <property type="entry name" value="Znf_FYVE_PHD"/>
</dbReference>
<dbReference type="SUPFAM" id="SSF48403">
    <property type="entry name" value="Ankyrin repeat"/>
    <property type="match status" value="1"/>
</dbReference>
<keyword evidence="2 4" id="KW-0863">Zinc-finger</keyword>
<keyword evidence="1" id="KW-0479">Metal-binding</keyword>
<dbReference type="InterPro" id="IPR001965">
    <property type="entry name" value="Znf_PHD"/>
</dbReference>
<evidence type="ECO:0000256" key="2">
    <source>
        <dbReference type="ARBA" id="ARBA00022771"/>
    </source>
</evidence>
<dbReference type="GO" id="GO:0008270">
    <property type="term" value="F:zinc ion binding"/>
    <property type="evidence" value="ECO:0007669"/>
    <property type="project" value="UniProtKB-KW"/>
</dbReference>
<name>A0AAD7UDW1_9STRA</name>
<dbReference type="InterPro" id="IPR013083">
    <property type="entry name" value="Znf_RING/FYVE/PHD"/>
</dbReference>
<dbReference type="SUPFAM" id="SSF57903">
    <property type="entry name" value="FYVE/PHD zinc finger"/>
    <property type="match status" value="1"/>
</dbReference>
<keyword evidence="7" id="KW-1185">Reference proteome</keyword>
<evidence type="ECO:0000256" key="3">
    <source>
        <dbReference type="ARBA" id="ARBA00022833"/>
    </source>
</evidence>
<dbReference type="AlphaFoldDB" id="A0AAD7UDW1"/>
<dbReference type="Gene3D" id="3.30.40.10">
    <property type="entry name" value="Zinc/RING finger domain, C3HC4 (zinc finger)"/>
    <property type="match status" value="1"/>
</dbReference>
<dbReference type="PROSITE" id="PS50016">
    <property type="entry name" value="ZF_PHD_2"/>
    <property type="match status" value="1"/>
</dbReference>
<keyword evidence="3" id="KW-0862">Zinc</keyword>
<evidence type="ECO:0000313" key="7">
    <source>
        <dbReference type="Proteomes" id="UP001230188"/>
    </source>
</evidence>
<gene>
    <name evidence="6" type="ORF">CTAYLR_003978</name>
</gene>
<dbReference type="Proteomes" id="UP001230188">
    <property type="component" value="Unassembled WGS sequence"/>
</dbReference>
<dbReference type="Gene3D" id="1.25.40.20">
    <property type="entry name" value="Ankyrin repeat-containing domain"/>
    <property type="match status" value="1"/>
</dbReference>
<evidence type="ECO:0000256" key="4">
    <source>
        <dbReference type="PROSITE-ProRule" id="PRU00146"/>
    </source>
</evidence>
<feature type="domain" description="PHD-type" evidence="5">
    <location>
        <begin position="235"/>
        <end position="293"/>
    </location>
</feature>
<dbReference type="SMART" id="SM00249">
    <property type="entry name" value="PHD"/>
    <property type="match status" value="1"/>
</dbReference>
<sequence length="301" mass="33484">MLCNHCDETLFKVLEHLSVWELGQVAIADGGIATREAWALLRRSFGGEKMRKRRRGTITPLEAFGRVVRLRRKNAEELRAQYEATKRPSLATLRRLLATFKPFDVDYRAPDTLLHLVVADDRLSTTSTLRCVKELVEKHRANPSLANDKQFTPLMSAAALGQASVASYLIPRVDLDAKGSHPNGFVGAPARPGPMPRTASQWAELYGHSNVVDLLDATKFASRKTKRRLDENDGVRYCVQDCKFDGRNTGEMVCCDNCEAWLHCACVGLPLSNFKALVRDSNARYLCPSCTPSSYLASGQN</sequence>
<accession>A0AAD7UDW1</accession>
<evidence type="ECO:0000256" key="1">
    <source>
        <dbReference type="ARBA" id="ARBA00022723"/>
    </source>
</evidence>
<protein>
    <recommendedName>
        <fullName evidence="5">PHD-type domain-containing protein</fullName>
    </recommendedName>
</protein>
<dbReference type="InterPro" id="IPR019787">
    <property type="entry name" value="Znf_PHD-finger"/>
</dbReference>
<organism evidence="6 7">
    <name type="scientific">Chrysophaeum taylorii</name>
    <dbReference type="NCBI Taxonomy" id="2483200"/>
    <lineage>
        <taxon>Eukaryota</taxon>
        <taxon>Sar</taxon>
        <taxon>Stramenopiles</taxon>
        <taxon>Ochrophyta</taxon>
        <taxon>Pelagophyceae</taxon>
        <taxon>Pelagomonadales</taxon>
        <taxon>Pelagomonadaceae</taxon>
        <taxon>Chrysophaeum</taxon>
    </lineage>
</organism>